<dbReference type="Proteomes" id="UP001187734">
    <property type="component" value="Unassembled WGS sequence"/>
</dbReference>
<dbReference type="Pfam" id="PF00648">
    <property type="entry name" value="Peptidase_C2"/>
    <property type="match status" value="2"/>
</dbReference>
<sequence>MTHNTSSESEDSPRSRPVDLKKRKKKKPLLSPQTSINNTWRRFSNPRPQQALSILPLDQATRPSSNSSHGNELLSNGRLRAVAECRRKVNEIVDECKQVNMRYRDPDWDLVWDFADQGHCLNGLRHRIFDLSEMTRLDNEADVPGAVKRVREIFSQPTFMSNVDGGDVKQGKLSNCWFVAGLTALANLEDGLNQTCAAHDTEVGVYGFVFYRDGTWTYTIVDDTLYLQSPCWDSPSLERTLLQQTGRVDAENEYKRTYQTGSKALFFAQCKDQNETWVPLIEKAYAKAHGDYAALAGGWVGEGLEDLSGGVTTELFTSDILDPDVFWANELSKVNQEFLFGASTGFLDGGYGERDGISEGHAYIVVAAHTLKSGQRLLKLRNPWAHIRKGIWEGAWSDGSKEWTAEIQQELGHRFGSDSVFWISFEDFMRKYSHLDRTRLFREGDWRCSQSWISVNVPWRARYQDQFHIVLAKESPFVVVVSQLDRRYFNGLHGQYSFRLAFRIYHEDGSGARRCVVQSHGNYLMTRSASVELSKLMPGAYTIGIRVDAERDTSLESVEDVIKQECRARTENFKLAQVGFAYDLAHKKAEAYISEVNRLDKIKDLERASKCRREERRRRWEERHIKRVLTKKQKQKNKSKQRTRCKARKEIDSASNKEPLTSTQTDAGALTRNANADVEGTRGCTLPGDVEKGTVQQEIIVQRHTGDGKGIRSCHERLVEEEGSSARPVPVTTSSRDDEHLLGSSFWDSAGDSSDSPIGEWEELYNTDDATHSLEKESRDEPRRNTRCEHDVREALVGESTDSDNSSEDETPSPWSAVCIVGVRVYSKDEDLTLQTLFD</sequence>
<feature type="active site" evidence="1 2">
    <location>
        <position position="361"/>
    </location>
</feature>
<feature type="compositionally biased region" description="Basic and acidic residues" evidence="3">
    <location>
        <begin position="769"/>
        <end position="796"/>
    </location>
</feature>
<comment type="caution">
    <text evidence="5">The sequence shown here is derived from an EMBL/GenBank/DDBJ whole genome shotgun (WGS) entry which is preliminary data.</text>
</comment>
<feature type="region of interest" description="Disordered" evidence="3">
    <location>
        <begin position="1"/>
        <end position="47"/>
    </location>
</feature>
<feature type="compositionally biased region" description="Basic residues" evidence="3">
    <location>
        <begin position="630"/>
        <end position="647"/>
    </location>
</feature>
<reference evidence="5" key="1">
    <citation type="submission" date="2018-03" db="EMBL/GenBank/DDBJ databases">
        <authorList>
            <person name="Guldener U."/>
        </authorList>
    </citation>
    <scope>NUCLEOTIDE SEQUENCE</scope>
</reference>
<evidence type="ECO:0000313" key="5">
    <source>
        <dbReference type="EMBL" id="SPJ72421.1"/>
    </source>
</evidence>
<feature type="region of interest" description="Disordered" evidence="3">
    <location>
        <begin position="630"/>
        <end position="666"/>
    </location>
</feature>
<dbReference type="PROSITE" id="PS50203">
    <property type="entry name" value="CALPAIN_CAT"/>
    <property type="match status" value="1"/>
</dbReference>
<feature type="domain" description="Calpain catalytic" evidence="4">
    <location>
        <begin position="148"/>
        <end position="441"/>
    </location>
</feature>
<evidence type="ECO:0000259" key="4">
    <source>
        <dbReference type="PROSITE" id="PS50203"/>
    </source>
</evidence>
<dbReference type="PRINTS" id="PR00704">
    <property type="entry name" value="CALPAIN"/>
</dbReference>
<feature type="compositionally biased region" description="Polar residues" evidence="3">
    <location>
        <begin position="31"/>
        <end position="47"/>
    </location>
</feature>
<keyword evidence="2" id="KW-0645">Protease</keyword>
<dbReference type="InterPro" id="IPR022684">
    <property type="entry name" value="Calpain_cysteine_protease"/>
</dbReference>
<feature type="compositionally biased region" description="Acidic residues" evidence="3">
    <location>
        <begin position="801"/>
        <end position="811"/>
    </location>
</feature>
<accession>A0AAE8SEE1</accession>
<feature type="active site" evidence="1 2">
    <location>
        <position position="176"/>
    </location>
</feature>
<feature type="active site" evidence="1 2">
    <location>
        <position position="382"/>
    </location>
</feature>
<keyword evidence="6" id="KW-1185">Reference proteome</keyword>
<evidence type="ECO:0000256" key="3">
    <source>
        <dbReference type="SAM" id="MobiDB-lite"/>
    </source>
</evidence>
<dbReference type="InterPro" id="IPR038765">
    <property type="entry name" value="Papain-like_cys_pep_sf"/>
</dbReference>
<protein>
    <submittedName>
        <fullName evidence="5">Related to calpain-like protein</fullName>
    </submittedName>
</protein>
<dbReference type="AlphaFoldDB" id="A0AAE8SEE1"/>
<evidence type="ECO:0000256" key="1">
    <source>
        <dbReference type="PIRSR" id="PIRSR622684-1"/>
    </source>
</evidence>
<evidence type="ECO:0000256" key="2">
    <source>
        <dbReference type="PROSITE-ProRule" id="PRU00239"/>
    </source>
</evidence>
<dbReference type="GO" id="GO:0006508">
    <property type="term" value="P:proteolysis"/>
    <property type="evidence" value="ECO:0007669"/>
    <property type="project" value="UniProtKB-KW"/>
</dbReference>
<keyword evidence="2" id="KW-0788">Thiol protease</keyword>
<evidence type="ECO:0000313" key="6">
    <source>
        <dbReference type="Proteomes" id="UP001187734"/>
    </source>
</evidence>
<feature type="compositionally biased region" description="Polar residues" evidence="3">
    <location>
        <begin position="653"/>
        <end position="666"/>
    </location>
</feature>
<feature type="compositionally biased region" description="Basic and acidic residues" evidence="3">
    <location>
        <begin position="11"/>
        <end position="20"/>
    </location>
</feature>
<dbReference type="InterPro" id="IPR001300">
    <property type="entry name" value="Peptidase_C2_calpain_cat"/>
</dbReference>
<proteinExistence type="predicted"/>
<dbReference type="PANTHER" id="PTHR10183:SF397">
    <property type="entry name" value="CALPAIN CATALYTIC DOMAIN-CONTAINING PROTEIN"/>
    <property type="match status" value="1"/>
</dbReference>
<dbReference type="EMBL" id="ONZP01000061">
    <property type="protein sequence ID" value="SPJ72421.1"/>
    <property type="molecule type" value="Genomic_DNA"/>
</dbReference>
<dbReference type="SUPFAM" id="SSF54001">
    <property type="entry name" value="Cysteine proteinases"/>
    <property type="match status" value="1"/>
</dbReference>
<name>A0AAE8SEE1_9HYPO</name>
<dbReference type="Gene3D" id="3.90.70.10">
    <property type="entry name" value="Cysteine proteinases"/>
    <property type="match status" value="1"/>
</dbReference>
<dbReference type="SMART" id="SM00230">
    <property type="entry name" value="CysPc"/>
    <property type="match status" value="1"/>
</dbReference>
<dbReference type="PANTHER" id="PTHR10183">
    <property type="entry name" value="CALPAIN"/>
    <property type="match status" value="1"/>
</dbReference>
<keyword evidence="2" id="KW-0378">Hydrolase</keyword>
<organism evidence="5 6">
    <name type="scientific">Fusarium torulosum</name>
    <dbReference type="NCBI Taxonomy" id="33205"/>
    <lineage>
        <taxon>Eukaryota</taxon>
        <taxon>Fungi</taxon>
        <taxon>Dikarya</taxon>
        <taxon>Ascomycota</taxon>
        <taxon>Pezizomycotina</taxon>
        <taxon>Sordariomycetes</taxon>
        <taxon>Hypocreomycetidae</taxon>
        <taxon>Hypocreales</taxon>
        <taxon>Nectriaceae</taxon>
        <taxon>Fusarium</taxon>
    </lineage>
</organism>
<dbReference type="GO" id="GO:0004198">
    <property type="term" value="F:calcium-dependent cysteine-type endopeptidase activity"/>
    <property type="evidence" value="ECO:0007669"/>
    <property type="project" value="InterPro"/>
</dbReference>
<feature type="region of interest" description="Disordered" evidence="3">
    <location>
        <begin position="718"/>
        <end position="814"/>
    </location>
</feature>
<gene>
    <name evidence="5" type="ORF">FTOL_02149</name>
</gene>